<dbReference type="EMBL" id="LAZR01058612">
    <property type="protein sequence ID" value="KKK69514.1"/>
    <property type="molecule type" value="Genomic_DNA"/>
</dbReference>
<accession>A0A0F8ZSX7</accession>
<protein>
    <submittedName>
        <fullName evidence="1">Uncharacterized protein</fullName>
    </submittedName>
</protein>
<organism evidence="1">
    <name type="scientific">marine sediment metagenome</name>
    <dbReference type="NCBI Taxonomy" id="412755"/>
    <lineage>
        <taxon>unclassified sequences</taxon>
        <taxon>metagenomes</taxon>
        <taxon>ecological metagenomes</taxon>
    </lineage>
</organism>
<dbReference type="AlphaFoldDB" id="A0A0F8ZSX7"/>
<name>A0A0F8ZSX7_9ZZZZ</name>
<reference evidence="1" key="1">
    <citation type="journal article" date="2015" name="Nature">
        <title>Complex archaea that bridge the gap between prokaryotes and eukaryotes.</title>
        <authorList>
            <person name="Spang A."/>
            <person name="Saw J.H."/>
            <person name="Jorgensen S.L."/>
            <person name="Zaremba-Niedzwiedzka K."/>
            <person name="Martijn J."/>
            <person name="Lind A.E."/>
            <person name="van Eijk R."/>
            <person name="Schleper C."/>
            <person name="Guy L."/>
            <person name="Ettema T.J."/>
        </authorList>
    </citation>
    <scope>NUCLEOTIDE SEQUENCE</scope>
</reference>
<sequence>MDEIIHELDDDNCHRLIVNGVPGEWYQANEFAVNGSFFGIFRGIGRAEFPAAFTITEAKALILTPSKDRK</sequence>
<comment type="caution">
    <text evidence="1">The sequence shown here is derived from an EMBL/GenBank/DDBJ whole genome shotgun (WGS) entry which is preliminary data.</text>
</comment>
<gene>
    <name evidence="1" type="ORF">LCGC14_2933260</name>
</gene>
<proteinExistence type="predicted"/>
<evidence type="ECO:0000313" key="1">
    <source>
        <dbReference type="EMBL" id="KKK69514.1"/>
    </source>
</evidence>